<dbReference type="InterPro" id="IPR023415">
    <property type="entry name" value="LDLR_class-A_CS"/>
</dbReference>
<evidence type="ECO:0000256" key="5">
    <source>
        <dbReference type="PROSITE-ProRule" id="PRU00124"/>
    </source>
</evidence>
<protein>
    <recommendedName>
        <fullName evidence="6">VWFD domain-containing protein</fullName>
    </recommendedName>
</protein>
<dbReference type="Proteomes" id="UP001519460">
    <property type="component" value="Unassembled WGS sequence"/>
</dbReference>
<keyword evidence="4" id="KW-0325">Glycoprotein</keyword>
<dbReference type="InterPro" id="IPR036055">
    <property type="entry name" value="LDL_receptor-like_sf"/>
</dbReference>
<evidence type="ECO:0000259" key="6">
    <source>
        <dbReference type="PROSITE" id="PS51233"/>
    </source>
</evidence>
<dbReference type="Gene3D" id="2.10.25.10">
    <property type="entry name" value="Laminin"/>
    <property type="match status" value="2"/>
</dbReference>
<dbReference type="InterPro" id="IPR001846">
    <property type="entry name" value="VWF_type-D"/>
</dbReference>
<dbReference type="InterPro" id="IPR036084">
    <property type="entry name" value="Ser_inhib-like_sf"/>
</dbReference>
<evidence type="ECO:0000256" key="4">
    <source>
        <dbReference type="ARBA" id="ARBA00023180"/>
    </source>
</evidence>
<dbReference type="Gene3D" id="4.10.400.10">
    <property type="entry name" value="Low-density Lipoprotein Receptor"/>
    <property type="match status" value="2"/>
</dbReference>
<dbReference type="SMART" id="SM00832">
    <property type="entry name" value="C8"/>
    <property type="match status" value="1"/>
</dbReference>
<dbReference type="Pfam" id="PF08742">
    <property type="entry name" value="C8"/>
    <property type="match status" value="1"/>
</dbReference>
<dbReference type="PRINTS" id="PR00261">
    <property type="entry name" value="LDLRECEPTOR"/>
</dbReference>
<feature type="disulfide bond" evidence="5">
    <location>
        <begin position="946"/>
        <end position="961"/>
    </location>
</feature>
<dbReference type="Pfam" id="PF00094">
    <property type="entry name" value="VWD"/>
    <property type="match status" value="2"/>
</dbReference>
<dbReference type="EMBL" id="JACVVK020000062">
    <property type="protein sequence ID" value="KAK7496966.1"/>
    <property type="molecule type" value="Genomic_DNA"/>
</dbReference>
<dbReference type="SMART" id="SM00192">
    <property type="entry name" value="LDLa"/>
    <property type="match status" value="2"/>
</dbReference>
<comment type="caution">
    <text evidence="7">The sequence shown here is derived from an EMBL/GenBank/DDBJ whole genome shotgun (WGS) entry which is preliminary data.</text>
</comment>
<feature type="non-terminal residue" evidence="7">
    <location>
        <position position="1006"/>
    </location>
</feature>
<organism evidence="7 8">
    <name type="scientific">Batillaria attramentaria</name>
    <dbReference type="NCBI Taxonomy" id="370345"/>
    <lineage>
        <taxon>Eukaryota</taxon>
        <taxon>Metazoa</taxon>
        <taxon>Spiralia</taxon>
        <taxon>Lophotrochozoa</taxon>
        <taxon>Mollusca</taxon>
        <taxon>Gastropoda</taxon>
        <taxon>Caenogastropoda</taxon>
        <taxon>Sorbeoconcha</taxon>
        <taxon>Cerithioidea</taxon>
        <taxon>Batillariidae</taxon>
        <taxon>Batillaria</taxon>
    </lineage>
</organism>
<dbReference type="Pfam" id="PF00057">
    <property type="entry name" value="Ldl_recept_a"/>
    <property type="match status" value="2"/>
</dbReference>
<dbReference type="SMART" id="SM00214">
    <property type="entry name" value="VWC"/>
    <property type="match status" value="1"/>
</dbReference>
<evidence type="ECO:0000256" key="3">
    <source>
        <dbReference type="ARBA" id="ARBA00023157"/>
    </source>
</evidence>
<dbReference type="InterPro" id="IPR002919">
    <property type="entry name" value="TIL_dom"/>
</dbReference>
<feature type="domain" description="VWFD" evidence="6">
    <location>
        <begin position="93"/>
        <end position="279"/>
    </location>
</feature>
<dbReference type="SMART" id="SM00216">
    <property type="entry name" value="VWD"/>
    <property type="match status" value="2"/>
</dbReference>
<dbReference type="FunFam" id="2.10.25.10:FF:000055">
    <property type="entry name" value="alpha-tectorin isoform X1"/>
    <property type="match status" value="1"/>
</dbReference>
<keyword evidence="2" id="KW-0130">Cell adhesion</keyword>
<dbReference type="PROSITE" id="PS51233">
    <property type="entry name" value="VWFD"/>
    <property type="match status" value="2"/>
</dbReference>
<proteinExistence type="predicted"/>
<keyword evidence="3 5" id="KW-1015">Disulfide bond</keyword>
<dbReference type="GO" id="GO:0007155">
    <property type="term" value="P:cell adhesion"/>
    <property type="evidence" value="ECO:0007669"/>
    <property type="project" value="UniProtKB-KW"/>
</dbReference>
<dbReference type="CDD" id="cd00112">
    <property type="entry name" value="LDLa"/>
    <property type="match status" value="2"/>
</dbReference>
<evidence type="ECO:0000256" key="1">
    <source>
        <dbReference type="ARBA" id="ARBA00022737"/>
    </source>
</evidence>
<name>A0ABD0LCV1_9CAEN</name>
<evidence type="ECO:0000313" key="7">
    <source>
        <dbReference type="EMBL" id="KAK7496966.1"/>
    </source>
</evidence>
<keyword evidence="8" id="KW-1185">Reference proteome</keyword>
<dbReference type="CDD" id="cd19941">
    <property type="entry name" value="TIL"/>
    <property type="match status" value="2"/>
</dbReference>
<reference evidence="7 8" key="1">
    <citation type="journal article" date="2023" name="Sci. Data">
        <title>Genome assembly of the Korean intertidal mud-creeper Batillaria attramentaria.</title>
        <authorList>
            <person name="Patra A.K."/>
            <person name="Ho P.T."/>
            <person name="Jun S."/>
            <person name="Lee S.J."/>
            <person name="Kim Y."/>
            <person name="Won Y.J."/>
        </authorList>
    </citation>
    <scope>NUCLEOTIDE SEQUENCE [LARGE SCALE GENOMIC DNA]</scope>
    <source>
        <strain evidence="7">Wonlab-2016</strain>
    </source>
</reference>
<keyword evidence="1" id="KW-0677">Repeat</keyword>
<dbReference type="SUPFAM" id="SSF57567">
    <property type="entry name" value="Serine protease inhibitors"/>
    <property type="match status" value="3"/>
</dbReference>
<evidence type="ECO:0000256" key="2">
    <source>
        <dbReference type="ARBA" id="ARBA00022889"/>
    </source>
</evidence>
<dbReference type="InterPro" id="IPR001007">
    <property type="entry name" value="VWF_dom"/>
</dbReference>
<feature type="disulfide bond" evidence="5">
    <location>
        <begin position="966"/>
        <end position="978"/>
    </location>
</feature>
<comment type="caution">
    <text evidence="5">Lacks conserved residue(s) required for the propagation of feature annotation.</text>
</comment>
<evidence type="ECO:0000313" key="8">
    <source>
        <dbReference type="Proteomes" id="UP001519460"/>
    </source>
</evidence>
<dbReference type="PROSITE" id="PS01209">
    <property type="entry name" value="LDLRA_1"/>
    <property type="match status" value="1"/>
</dbReference>
<dbReference type="PANTHER" id="PTHR11339">
    <property type="entry name" value="EXTRACELLULAR MATRIX GLYCOPROTEIN RELATED"/>
    <property type="match status" value="1"/>
</dbReference>
<dbReference type="SUPFAM" id="SSF57424">
    <property type="entry name" value="LDL receptor-like module"/>
    <property type="match status" value="2"/>
</dbReference>
<gene>
    <name evidence="7" type="ORF">BaRGS_00011702</name>
</gene>
<dbReference type="AlphaFoldDB" id="A0ABD0LCV1"/>
<dbReference type="InterPro" id="IPR050780">
    <property type="entry name" value="Mucin_vWF_Thrombospondin_sf"/>
</dbReference>
<sequence length="1006" mass="111611">MTYMQCGMACRRECGKYLMSYLGEECNECVPGCHCEPGLLYHDGKCMEPTDCPCVYNGNEYKQGHVIDTVDTCQSCECGLFGHWSCNQTDCLTSCEVLGHGILRTFDGEQFVLGLSREITCAYELVISQQRDFFVNLLAEPCISSANEETLCIAGVQVGSSEGTFVLEIDSGTILTEDLSTGTTLSLPHQNDRFYFKEVAAGSVVVDMEDFRVVLYADGFVRIDADSGNFYNSLKGLCGNLNFKKADDRMQQTGVLAESDSEFIEAYSYNPSNFLQRCGMERDVTPAVVDYSIRSQSGVAEFFQMCQADSTPENVCPLLLRLADRLKTNLYMLVKKDGHPHLHKACVEYLPTCESGLLYQGGIDICNSYCRDQLYVKGACYPGVVHGCACPPDAPRRTDDGQCRSLEQCTCFDTSRGTMYQPGVVKDISSCSQCECKNAVLNCTAIECDLVICPSGMEDVTDITSLDGECQRPVCPLRYSTKLLCAEKNSGTLRRCFCPNGTVEDYSGRCIEDNTCPCYYKGTWYDQGDTINDNCFVKTCQNASWIVTEDGNCTASCWMVGSETRYTTFDGTTYNFPGKCTYTLVTSEGATNEFKVSTQNVACGVEGTSCSRKVEIKYAGLTIKLLRGLGVQVGNRTYSGEEPIDIADGLIKAYPTTLYFVISFDGVTIYWSHSLVLIIRVSNKWKGLLKGLCGTFNDRSDDDLQKRNGQMETNPFLFGNDWVETGVSCSAVPPDFTVPSPCTAEPDRQQWGSKTCEVISTSDAFYNCRKMLPQTEINRYYTDCVKEGCACNKGGDCECLCDAIAAFNARCNEIGYPVRWRHQRLCPVQCDYGKVYKACESPMQPTCEDPNPEPLNSDNSKTCVEGCFCPDGYVLHGLHCIPLDKCPCIEDNYSYDEGTVVVMNCMNCTCRNRTFDCVGTNCSRECEYDEFKCHTTQHCIPINYRCNNIMDCPDGSDELDCPGGNCTANEYKCESGRCIPIDWVCDMYADCADGDDEAEDCVRCPE</sequence>
<dbReference type="PROSITE" id="PS50068">
    <property type="entry name" value="LDLRA_2"/>
    <property type="match status" value="2"/>
</dbReference>
<dbReference type="InterPro" id="IPR014853">
    <property type="entry name" value="VWF/SSPO/ZAN-like_Cys-rich_dom"/>
</dbReference>
<accession>A0ABD0LCV1</accession>
<dbReference type="Pfam" id="PF01826">
    <property type="entry name" value="TIL"/>
    <property type="match status" value="2"/>
</dbReference>
<feature type="disulfide bond" evidence="5">
    <location>
        <begin position="973"/>
        <end position="991"/>
    </location>
</feature>
<feature type="domain" description="VWFD" evidence="6">
    <location>
        <begin position="555"/>
        <end position="730"/>
    </location>
</feature>
<dbReference type="InterPro" id="IPR002172">
    <property type="entry name" value="LDrepeatLR_classA_rpt"/>
</dbReference>